<dbReference type="InParanoid" id="A0A2T3AKW2"/>
<proteinExistence type="predicted"/>
<keyword evidence="1" id="KW-1133">Transmembrane helix</keyword>
<dbReference type="EMBL" id="KZ678378">
    <property type="protein sequence ID" value="PSS02221.1"/>
    <property type="molecule type" value="Genomic_DNA"/>
</dbReference>
<dbReference type="Proteomes" id="UP000241462">
    <property type="component" value="Unassembled WGS sequence"/>
</dbReference>
<accession>A0A2T3AKW2</accession>
<keyword evidence="3" id="KW-1185">Reference proteome</keyword>
<dbReference type="AlphaFoldDB" id="A0A2T3AKW2"/>
<sequence>MVLEHLDDFKSCMAPWQTIGPNVLCSNKTFAGTVFLQVSSLACTLLMHSAIVQPIRTRSTHIESGAVLDITTIGCQVSCCVLLWYWYIVCVPVRQHRTSVMKSVVVFIWWIFGVSWPVSYQPRQVI</sequence>
<feature type="transmembrane region" description="Helical" evidence="1">
    <location>
        <begin position="100"/>
        <end position="120"/>
    </location>
</feature>
<feature type="transmembrane region" description="Helical" evidence="1">
    <location>
        <begin position="34"/>
        <end position="55"/>
    </location>
</feature>
<evidence type="ECO:0000313" key="3">
    <source>
        <dbReference type="Proteomes" id="UP000241462"/>
    </source>
</evidence>
<keyword evidence="1" id="KW-0472">Membrane</keyword>
<reference evidence="2 3" key="1">
    <citation type="journal article" date="2018" name="Mycol. Prog.">
        <title>Coniella lustricola, a new species from submerged detritus.</title>
        <authorList>
            <person name="Raudabaugh D.B."/>
            <person name="Iturriaga T."/>
            <person name="Carver A."/>
            <person name="Mondo S."/>
            <person name="Pangilinan J."/>
            <person name="Lipzen A."/>
            <person name="He G."/>
            <person name="Amirebrahimi M."/>
            <person name="Grigoriev I.V."/>
            <person name="Miller A.N."/>
        </authorList>
    </citation>
    <scope>NUCLEOTIDE SEQUENCE [LARGE SCALE GENOMIC DNA]</scope>
    <source>
        <strain evidence="2 3">B22-T-1</strain>
    </source>
</reference>
<keyword evidence="1" id="KW-0812">Transmembrane</keyword>
<evidence type="ECO:0000256" key="1">
    <source>
        <dbReference type="SAM" id="Phobius"/>
    </source>
</evidence>
<gene>
    <name evidence="2" type="ORF">BD289DRAFT_254813</name>
</gene>
<evidence type="ECO:0000313" key="2">
    <source>
        <dbReference type="EMBL" id="PSS02221.1"/>
    </source>
</evidence>
<protein>
    <submittedName>
        <fullName evidence="2">Uncharacterized protein</fullName>
    </submittedName>
</protein>
<feature type="transmembrane region" description="Helical" evidence="1">
    <location>
        <begin position="67"/>
        <end position="88"/>
    </location>
</feature>
<name>A0A2T3AKW2_9PEZI</name>
<organism evidence="2 3">
    <name type="scientific">Coniella lustricola</name>
    <dbReference type="NCBI Taxonomy" id="2025994"/>
    <lineage>
        <taxon>Eukaryota</taxon>
        <taxon>Fungi</taxon>
        <taxon>Dikarya</taxon>
        <taxon>Ascomycota</taxon>
        <taxon>Pezizomycotina</taxon>
        <taxon>Sordariomycetes</taxon>
        <taxon>Sordariomycetidae</taxon>
        <taxon>Diaporthales</taxon>
        <taxon>Schizoparmaceae</taxon>
        <taxon>Coniella</taxon>
    </lineage>
</organism>